<organism evidence="7 8">
    <name type="scientific">Tepidanaerobacter acetatoxydans (strain DSM 21804 / JCM 16047 / Re1)</name>
    <dbReference type="NCBI Taxonomy" id="1209989"/>
    <lineage>
        <taxon>Bacteria</taxon>
        <taxon>Bacillati</taxon>
        <taxon>Bacillota</taxon>
        <taxon>Clostridia</taxon>
        <taxon>Thermosediminibacterales</taxon>
        <taxon>Tepidanaerobacteraceae</taxon>
        <taxon>Tepidanaerobacter</taxon>
    </lineage>
</organism>
<evidence type="ECO:0000259" key="6">
    <source>
        <dbReference type="PROSITE" id="PS00703"/>
    </source>
</evidence>
<dbReference type="InterPro" id="IPR015421">
    <property type="entry name" value="PyrdxlP-dep_Trfase_major"/>
</dbReference>
<dbReference type="GO" id="GO:0008792">
    <property type="term" value="F:arginine decarboxylase activity"/>
    <property type="evidence" value="ECO:0007669"/>
    <property type="project" value="UniProtKB-EC"/>
</dbReference>
<evidence type="ECO:0000313" key="7">
    <source>
        <dbReference type="EMBL" id="CCP24686.1"/>
    </source>
</evidence>
<dbReference type="PATRIC" id="fig|1209989.3.peg.12"/>
<dbReference type="EMBL" id="HF563609">
    <property type="protein sequence ID" value="CCP24686.1"/>
    <property type="molecule type" value="Genomic_DNA"/>
</dbReference>
<comment type="cofactor">
    <cofactor evidence="1">
        <name>pyridoxal 5'-phosphate</name>
        <dbReference type="ChEBI" id="CHEBI:597326"/>
    </cofactor>
</comment>
<keyword evidence="8" id="KW-1185">Reference proteome</keyword>
<proteinExistence type="inferred from homology"/>
<dbReference type="PROSITE" id="PS00703">
    <property type="entry name" value="OKR_DC_1"/>
    <property type="match status" value="1"/>
</dbReference>
<dbReference type="InterPro" id="IPR000310">
    <property type="entry name" value="Orn/Lys/Arg_deCO2ase_major_dom"/>
</dbReference>
<dbReference type="HOGENOM" id="CLU_025925_2_1_9"/>
<feature type="domain" description="Orn/Lys/Arg decarboxylases family 1 pyridoxal-P attachment site" evidence="6">
    <location>
        <begin position="223"/>
        <end position="237"/>
    </location>
</feature>
<dbReference type="PANTHER" id="PTHR43277">
    <property type="entry name" value="ARGININE DECARBOXYLASE"/>
    <property type="match status" value="1"/>
</dbReference>
<dbReference type="eggNOG" id="COG1982">
    <property type="taxonomic scope" value="Bacteria"/>
</dbReference>
<evidence type="ECO:0000256" key="2">
    <source>
        <dbReference type="ARBA" id="ARBA00010671"/>
    </source>
</evidence>
<dbReference type="Pfam" id="PF01276">
    <property type="entry name" value="OKR_DC_1"/>
    <property type="match status" value="1"/>
</dbReference>
<dbReference type="OrthoDB" id="9815233at2"/>
<keyword evidence="5 7" id="KW-0456">Lyase</keyword>
<dbReference type="SUPFAM" id="SSF53383">
    <property type="entry name" value="PLP-dependent transferases"/>
    <property type="match status" value="1"/>
</dbReference>
<dbReference type="EC" id="4.1.1.19" evidence="7"/>
<dbReference type="KEGG" id="tae:TepiRe1_0009"/>
<sequence length="481" mass="53223">MKKKVNKHIEAPLLDILKKYANTDSVRFHMPGHKARAAGHIFEEFKQNLFKWDVTEIPGLDDLHQPRGPIKRAQEKLAELYGADKSFFLVNGATSGVIAMMGAAIAPDDEILISRASHRSVLSGLIITGGRPVYVMPERWQELGVYTQVSSKAVAKALEQNPKIKAVLLTNPVYQGFCPDLGAISKLVCSSNKILLVDEAHGPHFGFNSGLPMCAGKVADAWVQSPHKMLTSFTQSAWLHVKGNKIDQNRLQDFLRLMTTTSPSYILMASLDASRAVMELDGKALAKRALALADKARYGINKFTPFYCIGPEVKGKNGIYDIDLSRLMVNVSQAGYTGYQVEKILRKRFKIYAEYADLYNIYFLITFSNNSRDINCLVKALSSLKAKTKIPKSIIWPDKLPNKALEPKTAFYSIGEYVPLKQSLGRVIKEALVPYPPGVPLLMPGEIMEKEHIEVLTALLKSGGYCQGVTSEGFICVVSNA</sequence>
<accession>F4LRG1</accession>
<dbReference type="InterPro" id="IPR052357">
    <property type="entry name" value="Orn_Lys_Arg_decarboxylase-I"/>
</dbReference>
<dbReference type="AlphaFoldDB" id="F4LRG1"/>
<dbReference type="InterPro" id="IPR008286">
    <property type="entry name" value="Prn/Lys/Arg_de-COase_C"/>
</dbReference>
<dbReference type="Gene3D" id="3.90.100.10">
    <property type="entry name" value="Orn/Lys/Arg decarboxylase, C-terminal domain"/>
    <property type="match status" value="1"/>
</dbReference>
<dbReference type="PANTHER" id="PTHR43277:SF4">
    <property type="entry name" value="ARGININE DECARBOXYLASE"/>
    <property type="match status" value="1"/>
</dbReference>
<protein>
    <submittedName>
        <fullName evidence="7">Arginine decarboxylase</fullName>
        <ecNumber evidence="7">4.1.1.19</ecNumber>
    </submittedName>
</protein>
<evidence type="ECO:0000256" key="4">
    <source>
        <dbReference type="ARBA" id="ARBA00022898"/>
    </source>
</evidence>
<dbReference type="InterPro" id="IPR015424">
    <property type="entry name" value="PyrdxlP-dep_Trfase"/>
</dbReference>
<dbReference type="KEGG" id="tep:TepRe1_0009"/>
<keyword evidence="3" id="KW-0210">Decarboxylase</keyword>
<gene>
    <name evidence="7" type="ordered locus">TEPIRE1_0009</name>
</gene>
<evidence type="ECO:0000256" key="1">
    <source>
        <dbReference type="ARBA" id="ARBA00001933"/>
    </source>
</evidence>
<dbReference type="Gene3D" id="3.40.640.10">
    <property type="entry name" value="Type I PLP-dependent aspartate aminotransferase-like (Major domain)"/>
    <property type="match status" value="1"/>
</dbReference>
<evidence type="ECO:0000256" key="5">
    <source>
        <dbReference type="ARBA" id="ARBA00023239"/>
    </source>
</evidence>
<comment type="similarity">
    <text evidence="2">Belongs to the Orn/Lys/Arg decarboxylase class-I family.</text>
</comment>
<dbReference type="RefSeq" id="WP_013777148.1">
    <property type="nucleotide sequence ID" value="NC_015519.1"/>
</dbReference>
<dbReference type="Proteomes" id="UP000010802">
    <property type="component" value="Chromosome"/>
</dbReference>
<name>F4LRG1_TEPAE</name>
<dbReference type="Pfam" id="PF03711">
    <property type="entry name" value="OKR_DC_1_C"/>
    <property type="match status" value="1"/>
</dbReference>
<accession>L0RVE8</accession>
<dbReference type="InterPro" id="IPR036633">
    <property type="entry name" value="Prn/Lys/Arg_de-COase_C_sf"/>
</dbReference>
<evidence type="ECO:0000313" key="8">
    <source>
        <dbReference type="Proteomes" id="UP000010802"/>
    </source>
</evidence>
<dbReference type="SUPFAM" id="SSF55904">
    <property type="entry name" value="Ornithine decarboxylase C-terminal domain"/>
    <property type="match status" value="1"/>
</dbReference>
<dbReference type="STRING" id="1209989.TepRe1_0009"/>
<reference evidence="8" key="1">
    <citation type="journal article" date="2013" name="Genome Announc.">
        <title>First genome sequence of a syntrophic acetate-oxidizing bacterium, Tepidanaerobacter acetatoxydans strain Re1.</title>
        <authorList>
            <person name="Manzoor S."/>
            <person name="Bongcam-Rudloff E."/>
            <person name="Schnurer A."/>
            <person name="Muller B."/>
        </authorList>
    </citation>
    <scope>NUCLEOTIDE SEQUENCE [LARGE SCALE GENOMIC DNA]</scope>
    <source>
        <strain evidence="8">Re1</strain>
    </source>
</reference>
<keyword evidence="4" id="KW-0663">Pyridoxal phosphate</keyword>
<evidence type="ECO:0000256" key="3">
    <source>
        <dbReference type="ARBA" id="ARBA00022793"/>
    </source>
</evidence>